<dbReference type="AlphaFoldDB" id="A0A255GRA3"/>
<keyword evidence="2" id="KW-0378">Hydrolase</keyword>
<feature type="domain" description="HNH nuclease" evidence="1">
    <location>
        <begin position="333"/>
        <end position="385"/>
    </location>
</feature>
<dbReference type="OrthoDB" id="3726053at2"/>
<reference evidence="2 3" key="1">
    <citation type="submission" date="2017-07" db="EMBL/GenBank/DDBJ databases">
        <title>Draft whole genome sequences of clinical Proprionibacteriaceae strains.</title>
        <authorList>
            <person name="Bernier A.-M."/>
            <person name="Bernard K."/>
            <person name="Domingo M.-C."/>
        </authorList>
    </citation>
    <scope>NUCLEOTIDE SEQUENCE [LARGE SCALE GENOMIC DNA]</scope>
    <source>
        <strain evidence="2 3">NML 130396</strain>
    </source>
</reference>
<dbReference type="InterPro" id="IPR003870">
    <property type="entry name" value="DUF222"/>
</dbReference>
<gene>
    <name evidence="2" type="ORF">CGZ93_15310</name>
</gene>
<keyword evidence="2" id="KW-0255">Endonuclease</keyword>
<keyword evidence="3" id="KW-1185">Reference proteome</keyword>
<dbReference type="Pfam" id="PF02720">
    <property type="entry name" value="DUF222"/>
    <property type="match status" value="1"/>
</dbReference>
<dbReference type="InterPro" id="IPR003615">
    <property type="entry name" value="HNH_nuc"/>
</dbReference>
<dbReference type="CDD" id="cd00085">
    <property type="entry name" value="HNHc"/>
    <property type="match status" value="1"/>
</dbReference>
<proteinExistence type="predicted"/>
<dbReference type="SMART" id="SM00507">
    <property type="entry name" value="HNHc"/>
    <property type="match status" value="1"/>
</dbReference>
<dbReference type="Proteomes" id="UP000216311">
    <property type="component" value="Unassembled WGS sequence"/>
</dbReference>
<name>A0A255GRA3_9ACTN</name>
<dbReference type="EMBL" id="NMVQ01000044">
    <property type="protein sequence ID" value="OYO18357.1"/>
    <property type="molecule type" value="Genomic_DNA"/>
</dbReference>
<evidence type="ECO:0000259" key="1">
    <source>
        <dbReference type="SMART" id="SM00507"/>
    </source>
</evidence>
<comment type="caution">
    <text evidence="2">The sequence shown here is derived from an EMBL/GenBank/DDBJ whole genome shotgun (WGS) entry which is preliminary data.</text>
</comment>
<protein>
    <submittedName>
        <fullName evidence="2">HNH endonuclease</fullName>
    </submittedName>
</protein>
<sequence>MSTAADTPTVITAVSMLPELDNLALLTDQEILALLDRADAMAAAVAAARAKVIAETEKREAAERTHLCSTATFLTRHHRHSSREARRIVKQATTLFGRFSLIADAACAGLLSDSQVRGILTGLQNLPETLSSAELDRAQELMVGFAADFAPDDLRKLSLHVRQTIDPDGTDAVEAARLEAERLQAEKNRRLSLAPDHHGSYLLAGKLPLADGEELAALLKAHESALWRVVTGTDAVPPTRAQMRADALMILIRRAAKVGDAPKNGGDRPRISVLVSFETLRTGLGTAQVSCGEHLSATELRRLACDADLLPIVLNGKGVPMEVGTPQRLVTPEIRAALVARDKGCVFPGCTHPPEDCEAHHIQPWWAFGPTKLWNLVLLCPHHHRQVEPARDRPWNADNPDRWAIRLDEDGLPFVIPPEVFDRNRTPRRHARFRFPRPRDPNAP</sequence>
<keyword evidence="2" id="KW-0540">Nuclease</keyword>
<accession>A0A255GRA3</accession>
<dbReference type="Gene3D" id="1.10.30.50">
    <property type="match status" value="1"/>
</dbReference>
<evidence type="ECO:0000313" key="2">
    <source>
        <dbReference type="EMBL" id="OYO18357.1"/>
    </source>
</evidence>
<evidence type="ECO:0000313" key="3">
    <source>
        <dbReference type="Proteomes" id="UP000216311"/>
    </source>
</evidence>
<dbReference type="GO" id="GO:0004519">
    <property type="term" value="F:endonuclease activity"/>
    <property type="evidence" value="ECO:0007669"/>
    <property type="project" value="UniProtKB-KW"/>
</dbReference>
<dbReference type="RefSeq" id="WP_094365025.1">
    <property type="nucleotide sequence ID" value="NZ_NMVQ01000044.1"/>
</dbReference>
<organism evidence="2 3">
    <name type="scientific">Enemella dayhoffiae</name>
    <dbReference type="NCBI Taxonomy" id="2016507"/>
    <lineage>
        <taxon>Bacteria</taxon>
        <taxon>Bacillati</taxon>
        <taxon>Actinomycetota</taxon>
        <taxon>Actinomycetes</taxon>
        <taxon>Propionibacteriales</taxon>
        <taxon>Propionibacteriaceae</taxon>
        <taxon>Enemella</taxon>
    </lineage>
</organism>